<evidence type="ECO:0000256" key="4">
    <source>
        <dbReference type="PROSITE-ProRule" id="PRU00433"/>
    </source>
</evidence>
<dbReference type="GO" id="GO:0046872">
    <property type="term" value="F:metal ion binding"/>
    <property type="evidence" value="ECO:0007669"/>
    <property type="project" value="UniProtKB-KW"/>
</dbReference>
<dbReference type="Gene3D" id="1.10.760.10">
    <property type="entry name" value="Cytochrome c-like domain"/>
    <property type="match status" value="1"/>
</dbReference>
<dbReference type="SUPFAM" id="SSF50952">
    <property type="entry name" value="Soluble quinoprotein glucose dehydrogenase"/>
    <property type="match status" value="1"/>
</dbReference>
<feature type="domain" description="Cytochrome c" evidence="6">
    <location>
        <begin position="36"/>
        <end position="127"/>
    </location>
</feature>
<dbReference type="Pfam" id="PF00034">
    <property type="entry name" value="Cytochrom_C"/>
    <property type="match status" value="1"/>
</dbReference>
<feature type="chain" id="PRO_5020613911" evidence="5">
    <location>
        <begin position="23"/>
        <end position="580"/>
    </location>
</feature>
<dbReference type="RefSeq" id="WP_137342020.1">
    <property type="nucleotide sequence ID" value="NZ_BSQH01000004.1"/>
</dbReference>
<dbReference type="Pfam" id="PF07995">
    <property type="entry name" value="GSDH"/>
    <property type="match status" value="1"/>
</dbReference>
<evidence type="ECO:0000256" key="2">
    <source>
        <dbReference type="ARBA" id="ARBA00022723"/>
    </source>
</evidence>
<comment type="caution">
    <text evidence="7">The sequence shown here is derived from an EMBL/GenBank/DDBJ whole genome shotgun (WGS) entry which is preliminary data.</text>
</comment>
<dbReference type="GO" id="GO:0020037">
    <property type="term" value="F:heme binding"/>
    <property type="evidence" value="ECO:0007669"/>
    <property type="project" value="InterPro"/>
</dbReference>
<dbReference type="EMBL" id="SZVO01000010">
    <property type="protein sequence ID" value="TKT90257.1"/>
    <property type="molecule type" value="Genomic_DNA"/>
</dbReference>
<evidence type="ECO:0000256" key="3">
    <source>
        <dbReference type="ARBA" id="ARBA00023004"/>
    </source>
</evidence>
<name>A0A4U6D276_9BACT</name>
<evidence type="ECO:0000259" key="6">
    <source>
        <dbReference type="PROSITE" id="PS51007"/>
    </source>
</evidence>
<dbReference type="PANTHER" id="PTHR19328">
    <property type="entry name" value="HEDGEHOG-INTERACTING PROTEIN"/>
    <property type="match status" value="1"/>
</dbReference>
<evidence type="ECO:0000313" key="8">
    <source>
        <dbReference type="Proteomes" id="UP000304900"/>
    </source>
</evidence>
<evidence type="ECO:0000313" key="7">
    <source>
        <dbReference type="EMBL" id="TKT90257.1"/>
    </source>
</evidence>
<dbReference type="InterPro" id="IPR012938">
    <property type="entry name" value="Glc/Sorbosone_DH"/>
</dbReference>
<protein>
    <submittedName>
        <fullName evidence="7">C-type cytochrome</fullName>
    </submittedName>
</protein>
<keyword evidence="3 4" id="KW-0408">Iron</keyword>
<dbReference type="SUPFAM" id="SSF46626">
    <property type="entry name" value="Cytochrome c"/>
    <property type="match status" value="1"/>
</dbReference>
<feature type="signal peptide" evidence="5">
    <location>
        <begin position="1"/>
        <end position="22"/>
    </location>
</feature>
<keyword evidence="5" id="KW-0732">Signal</keyword>
<dbReference type="OrthoDB" id="9770043at2"/>
<evidence type="ECO:0000256" key="5">
    <source>
        <dbReference type="SAM" id="SignalP"/>
    </source>
</evidence>
<dbReference type="InterPro" id="IPR011041">
    <property type="entry name" value="Quinoprot_gluc/sorb_DH_b-prop"/>
</dbReference>
<keyword evidence="2 4" id="KW-0479">Metal-binding</keyword>
<dbReference type="Proteomes" id="UP000304900">
    <property type="component" value="Unassembled WGS sequence"/>
</dbReference>
<reference evidence="7 8" key="1">
    <citation type="submission" date="2019-05" db="EMBL/GenBank/DDBJ databases">
        <title>Dyadobacter AR-3-8 sp. nov., isolated from arctic soil.</title>
        <authorList>
            <person name="Chaudhary D.K."/>
        </authorList>
    </citation>
    <scope>NUCLEOTIDE SEQUENCE [LARGE SCALE GENOMIC DNA]</scope>
    <source>
        <strain evidence="7 8">AR-3-8</strain>
    </source>
</reference>
<proteinExistence type="predicted"/>
<organism evidence="7 8">
    <name type="scientific">Dyadobacter frigoris</name>
    <dbReference type="NCBI Taxonomy" id="2576211"/>
    <lineage>
        <taxon>Bacteria</taxon>
        <taxon>Pseudomonadati</taxon>
        <taxon>Bacteroidota</taxon>
        <taxon>Cytophagia</taxon>
        <taxon>Cytophagales</taxon>
        <taxon>Spirosomataceae</taxon>
        <taxon>Dyadobacter</taxon>
    </lineage>
</organism>
<gene>
    <name evidence="7" type="ORF">FDK13_21200</name>
</gene>
<dbReference type="InterPro" id="IPR036909">
    <property type="entry name" value="Cyt_c-like_dom_sf"/>
</dbReference>
<evidence type="ECO:0000256" key="1">
    <source>
        <dbReference type="ARBA" id="ARBA00022617"/>
    </source>
</evidence>
<dbReference type="PANTHER" id="PTHR19328:SF13">
    <property type="entry name" value="HIPL1 PROTEIN"/>
    <property type="match status" value="1"/>
</dbReference>
<keyword evidence="1 4" id="KW-0349">Heme</keyword>
<dbReference type="InterPro" id="IPR011042">
    <property type="entry name" value="6-blade_b-propeller_TolB-like"/>
</dbReference>
<dbReference type="AlphaFoldDB" id="A0A4U6D276"/>
<dbReference type="Gene3D" id="2.120.10.30">
    <property type="entry name" value="TolB, C-terminal domain"/>
    <property type="match status" value="1"/>
</dbReference>
<dbReference type="PROSITE" id="PS51007">
    <property type="entry name" value="CYTC"/>
    <property type="match status" value="1"/>
</dbReference>
<dbReference type="GO" id="GO:0009055">
    <property type="term" value="F:electron transfer activity"/>
    <property type="evidence" value="ECO:0007669"/>
    <property type="project" value="InterPro"/>
</dbReference>
<accession>A0A4U6D276</accession>
<keyword evidence="8" id="KW-1185">Reference proteome</keyword>
<dbReference type="InterPro" id="IPR009056">
    <property type="entry name" value="Cyt_c-like_dom"/>
</dbReference>
<sequence length="580" mass="64847">MLKFLLSSFCFLISVTILINCAGSKKPSTGYADDKKTLAIGKELFNTNCASCHAIDHEEIGPRLGGITHLLPEKALTEFIRNPGKVIESGEPRAVNLSRKYKMVMPSYDFLQPAEINSILAYIDNETKLHPIEPLLVKIENNNISQTNERFGTPVKKSGIQIELEDFVQIPASSDKPPLTRIANMRPHPSSDGTLYVSDQRGIIYRIQNNQAAVFFDIRPKADKFINTPGLGTGLGSFAFHPDYLSNGLIYITHTEEFTGKKADYEFPDSIKVALQWVVSEWKINDVKSKTFEGTRRELLRINVPGNVHGTQDIGFVPGIGKNDPDYGMLFIGTGDGGSTIGKHPEITHHLNSLLGTIIRIDPIGNNSRNGHYGIPADNPFVNNTDPKTFKEIYAFGFRNPHRMSWDLTHGKIMFSAEVGESNFEEVNVIVKGGDYGWNTREGSFGISPSDLKNVYKVNKTEKDNFIKPFVAYDHKDGNAISGGYVYQGNLEALRNKYIFGDIVNGRIFCVNINKQLSDSTVYEINIVKDSKPADLQQMSGSKRVDLRIEYNPFTKEMYIMTKSDGRIRRIKNAMGSLTR</sequence>